<dbReference type="CDD" id="cd02037">
    <property type="entry name" value="Mrp_NBP35"/>
    <property type="match status" value="1"/>
</dbReference>
<reference evidence="8" key="1">
    <citation type="journal article" date="2023" name="Insect Mol. Biol.">
        <title>Genome sequencing provides insights into the evolution of gene families encoding plant cell wall-degrading enzymes in longhorned beetles.</title>
        <authorList>
            <person name="Shin N.R."/>
            <person name="Okamura Y."/>
            <person name="Kirsch R."/>
            <person name="Pauchet Y."/>
        </authorList>
    </citation>
    <scope>NUCLEOTIDE SEQUENCE</scope>
    <source>
        <strain evidence="8">RBIC_L_NR</strain>
    </source>
</reference>
<keyword evidence="1" id="KW-0004">4Fe-4S</keyword>
<dbReference type="SUPFAM" id="SSF52540">
    <property type="entry name" value="P-loop containing nucleoside triphosphate hydrolases"/>
    <property type="match status" value="1"/>
</dbReference>
<organism evidence="8 9">
    <name type="scientific">Rhamnusium bicolor</name>
    <dbReference type="NCBI Taxonomy" id="1586634"/>
    <lineage>
        <taxon>Eukaryota</taxon>
        <taxon>Metazoa</taxon>
        <taxon>Ecdysozoa</taxon>
        <taxon>Arthropoda</taxon>
        <taxon>Hexapoda</taxon>
        <taxon>Insecta</taxon>
        <taxon>Pterygota</taxon>
        <taxon>Neoptera</taxon>
        <taxon>Endopterygota</taxon>
        <taxon>Coleoptera</taxon>
        <taxon>Polyphaga</taxon>
        <taxon>Cucujiformia</taxon>
        <taxon>Chrysomeloidea</taxon>
        <taxon>Cerambycidae</taxon>
        <taxon>Lepturinae</taxon>
        <taxon>Rhagiini</taxon>
        <taxon>Rhamnusium</taxon>
    </lineage>
</organism>
<dbReference type="InterPro" id="IPR033756">
    <property type="entry name" value="YlxH/NBP35"/>
</dbReference>
<evidence type="ECO:0008006" key="10">
    <source>
        <dbReference type="Google" id="ProtNLM"/>
    </source>
</evidence>
<keyword evidence="9" id="KW-1185">Reference proteome</keyword>
<comment type="similarity">
    <text evidence="7">Belongs to the Mrp/NBP35 ATP-binding proteins family.</text>
</comment>
<dbReference type="InterPro" id="IPR044304">
    <property type="entry name" value="NUBPL-like"/>
</dbReference>
<keyword evidence="2" id="KW-0479">Metal-binding</keyword>
<evidence type="ECO:0000256" key="6">
    <source>
        <dbReference type="ARBA" id="ARBA00023014"/>
    </source>
</evidence>
<evidence type="ECO:0000313" key="8">
    <source>
        <dbReference type="EMBL" id="KAJ8933954.1"/>
    </source>
</evidence>
<evidence type="ECO:0000313" key="9">
    <source>
        <dbReference type="Proteomes" id="UP001162156"/>
    </source>
</evidence>
<dbReference type="PROSITE" id="PS01215">
    <property type="entry name" value="MRP"/>
    <property type="match status" value="1"/>
</dbReference>
<dbReference type="InterPro" id="IPR027417">
    <property type="entry name" value="P-loop_NTPase"/>
</dbReference>
<dbReference type="PANTHER" id="PTHR42961:SF2">
    <property type="entry name" value="IRON-SULFUR PROTEIN NUBPL"/>
    <property type="match status" value="1"/>
</dbReference>
<name>A0AAV8X4N5_9CUCU</name>
<dbReference type="PANTHER" id="PTHR42961">
    <property type="entry name" value="IRON-SULFUR PROTEIN NUBPL"/>
    <property type="match status" value="1"/>
</dbReference>
<proteinExistence type="inferred from homology"/>
<dbReference type="Pfam" id="PF10609">
    <property type="entry name" value="ParA"/>
    <property type="match status" value="1"/>
</dbReference>
<dbReference type="AlphaFoldDB" id="A0AAV8X4N5"/>
<evidence type="ECO:0000256" key="3">
    <source>
        <dbReference type="ARBA" id="ARBA00022741"/>
    </source>
</evidence>
<evidence type="ECO:0000256" key="5">
    <source>
        <dbReference type="ARBA" id="ARBA00023004"/>
    </source>
</evidence>
<dbReference type="HAMAP" id="MF_02040">
    <property type="entry name" value="Mrp_NBP35"/>
    <property type="match status" value="1"/>
</dbReference>
<dbReference type="InterPro" id="IPR019591">
    <property type="entry name" value="Mrp/NBP35_ATP-bd"/>
</dbReference>
<dbReference type="GO" id="GO:0016226">
    <property type="term" value="P:iron-sulfur cluster assembly"/>
    <property type="evidence" value="ECO:0007669"/>
    <property type="project" value="InterPro"/>
</dbReference>
<dbReference type="FunFam" id="3.40.50.300:FF:001278">
    <property type="entry name" value="Iron-sulfur cluster carrier protein"/>
    <property type="match status" value="1"/>
</dbReference>
<dbReference type="Proteomes" id="UP001162156">
    <property type="component" value="Unassembled WGS sequence"/>
</dbReference>
<evidence type="ECO:0000256" key="2">
    <source>
        <dbReference type="ARBA" id="ARBA00022723"/>
    </source>
</evidence>
<evidence type="ECO:0000256" key="7">
    <source>
        <dbReference type="ARBA" id="ARBA00024036"/>
    </source>
</evidence>
<sequence>MFTIIKQIHNLLTKSRSKYDLQVVTWFCSQQKQIDLEKRRKEMMAKGLPKQKPIKGVKYIVLVSSGKGGVGKSTTSVNLATALKAIQPEKGVGLLDTDVFGPSIPLMMNLDDKPFLTKENLMEPLINYGVKCMSMGFLIEKGAPVIWRGLMVMQALEKLMRQVDWGEIDYLIVDTPPGTGDTHLSLVQNLPISGVILVTTPQSAALQVTKRGAIMFKKLNVPLIGIIENMSSVTCTSCSADIKIFGEGTSELATDLGCNILGSFPLSQEISFTTDKGVPIVIENSKSTDSTRYRAIAEKIIEFFKKRINYKL</sequence>
<comment type="caution">
    <text evidence="8">The sequence shown here is derived from an EMBL/GenBank/DDBJ whole genome shotgun (WGS) entry which is preliminary data.</text>
</comment>
<evidence type="ECO:0000256" key="4">
    <source>
        <dbReference type="ARBA" id="ARBA00022840"/>
    </source>
</evidence>
<dbReference type="Gene3D" id="3.40.50.300">
    <property type="entry name" value="P-loop containing nucleotide triphosphate hydrolases"/>
    <property type="match status" value="1"/>
</dbReference>
<keyword evidence="3" id="KW-0547">Nucleotide-binding</keyword>
<gene>
    <name evidence="8" type="ORF">NQ314_013669</name>
</gene>
<keyword evidence="4" id="KW-0067">ATP-binding</keyword>
<accession>A0AAV8X4N5</accession>
<dbReference type="GO" id="GO:0051539">
    <property type="term" value="F:4 iron, 4 sulfur cluster binding"/>
    <property type="evidence" value="ECO:0007669"/>
    <property type="project" value="UniProtKB-KW"/>
</dbReference>
<protein>
    <recommendedName>
        <fullName evidence="10">Iron-sulfur protein NUBPL</fullName>
    </recommendedName>
</protein>
<dbReference type="GO" id="GO:0005739">
    <property type="term" value="C:mitochondrion"/>
    <property type="evidence" value="ECO:0007669"/>
    <property type="project" value="TreeGrafter"/>
</dbReference>
<dbReference type="GO" id="GO:0032981">
    <property type="term" value="P:mitochondrial respiratory chain complex I assembly"/>
    <property type="evidence" value="ECO:0007669"/>
    <property type="project" value="TreeGrafter"/>
</dbReference>
<dbReference type="InterPro" id="IPR000808">
    <property type="entry name" value="Mrp-like_CS"/>
</dbReference>
<dbReference type="GO" id="GO:0046872">
    <property type="term" value="F:metal ion binding"/>
    <property type="evidence" value="ECO:0007669"/>
    <property type="project" value="UniProtKB-KW"/>
</dbReference>
<keyword evidence="5" id="KW-0408">Iron</keyword>
<dbReference type="GO" id="GO:0005524">
    <property type="term" value="F:ATP binding"/>
    <property type="evidence" value="ECO:0007669"/>
    <property type="project" value="UniProtKB-KW"/>
</dbReference>
<dbReference type="GO" id="GO:0140663">
    <property type="term" value="F:ATP-dependent FeS chaperone activity"/>
    <property type="evidence" value="ECO:0007669"/>
    <property type="project" value="InterPro"/>
</dbReference>
<evidence type="ECO:0000256" key="1">
    <source>
        <dbReference type="ARBA" id="ARBA00022485"/>
    </source>
</evidence>
<dbReference type="EMBL" id="JANEYF010003800">
    <property type="protein sequence ID" value="KAJ8933954.1"/>
    <property type="molecule type" value="Genomic_DNA"/>
</dbReference>
<keyword evidence="6" id="KW-0411">Iron-sulfur</keyword>